<organism evidence="2 3">
    <name type="scientific">Ditylenchus dipsaci</name>
    <dbReference type="NCBI Taxonomy" id="166011"/>
    <lineage>
        <taxon>Eukaryota</taxon>
        <taxon>Metazoa</taxon>
        <taxon>Ecdysozoa</taxon>
        <taxon>Nematoda</taxon>
        <taxon>Chromadorea</taxon>
        <taxon>Rhabditida</taxon>
        <taxon>Tylenchina</taxon>
        <taxon>Tylenchomorpha</taxon>
        <taxon>Sphaerularioidea</taxon>
        <taxon>Anguinidae</taxon>
        <taxon>Anguininae</taxon>
        <taxon>Ditylenchus</taxon>
    </lineage>
</organism>
<evidence type="ECO:0000256" key="1">
    <source>
        <dbReference type="SAM" id="Phobius"/>
    </source>
</evidence>
<name>A0A915ERS2_9BILA</name>
<keyword evidence="1" id="KW-0472">Membrane</keyword>
<proteinExistence type="predicted"/>
<keyword evidence="1" id="KW-1133">Transmembrane helix</keyword>
<keyword evidence="2" id="KW-1185">Reference proteome</keyword>
<feature type="transmembrane region" description="Helical" evidence="1">
    <location>
        <begin position="20"/>
        <end position="42"/>
    </location>
</feature>
<keyword evidence="1" id="KW-0812">Transmembrane</keyword>
<protein>
    <submittedName>
        <fullName evidence="3">Uncharacterized protein</fullName>
    </submittedName>
</protein>
<sequence length="158" mass="18039">MKFDDLVVNYLGEFGTYQKIQFFLVCLPTIFTAMHALTWTFAGAVGPHRCRLPNESENASYWLSQPNPLLVVPTTECDLSSHPDWKHCPYEQCRLTGQPQEVTDCPNGYIFDRTHITLSAIDRWEIVCDKHVLKAVIQSMYYVGQMVGSLVFGFLGDR</sequence>
<accession>A0A915ERS2</accession>
<dbReference type="AlphaFoldDB" id="A0A915ERS2"/>
<evidence type="ECO:0000313" key="3">
    <source>
        <dbReference type="WBParaSite" id="jg8263"/>
    </source>
</evidence>
<dbReference type="Proteomes" id="UP000887574">
    <property type="component" value="Unplaced"/>
</dbReference>
<reference evidence="3" key="1">
    <citation type="submission" date="2022-11" db="UniProtKB">
        <authorList>
            <consortium name="WormBaseParasite"/>
        </authorList>
    </citation>
    <scope>IDENTIFICATION</scope>
</reference>
<evidence type="ECO:0000313" key="2">
    <source>
        <dbReference type="Proteomes" id="UP000887574"/>
    </source>
</evidence>
<dbReference type="WBParaSite" id="jg8263">
    <property type="protein sequence ID" value="jg8263"/>
    <property type="gene ID" value="jg8263"/>
</dbReference>